<organism evidence="1 2">
    <name type="scientific">Ephemerocybe angulata</name>
    <dbReference type="NCBI Taxonomy" id="980116"/>
    <lineage>
        <taxon>Eukaryota</taxon>
        <taxon>Fungi</taxon>
        <taxon>Dikarya</taxon>
        <taxon>Basidiomycota</taxon>
        <taxon>Agaricomycotina</taxon>
        <taxon>Agaricomycetes</taxon>
        <taxon>Agaricomycetidae</taxon>
        <taxon>Agaricales</taxon>
        <taxon>Agaricineae</taxon>
        <taxon>Psathyrellaceae</taxon>
        <taxon>Ephemerocybe</taxon>
    </lineage>
</organism>
<reference evidence="1 2" key="1">
    <citation type="submission" date="2020-07" db="EMBL/GenBank/DDBJ databases">
        <title>Comparative genomics of pyrophilous fungi reveals a link between fire events and developmental genes.</title>
        <authorList>
            <consortium name="DOE Joint Genome Institute"/>
            <person name="Steindorff A.S."/>
            <person name="Carver A."/>
            <person name="Calhoun S."/>
            <person name="Stillman K."/>
            <person name="Liu H."/>
            <person name="Lipzen A."/>
            <person name="Pangilinan J."/>
            <person name="Labutti K."/>
            <person name="Bruns T.D."/>
            <person name="Grigoriev I.V."/>
        </authorList>
    </citation>
    <scope>NUCLEOTIDE SEQUENCE [LARGE SCALE GENOMIC DNA]</scope>
    <source>
        <strain evidence="1 2">CBS 144469</strain>
    </source>
</reference>
<evidence type="ECO:0000313" key="1">
    <source>
        <dbReference type="EMBL" id="KAF6752418.1"/>
    </source>
</evidence>
<dbReference type="Proteomes" id="UP000521943">
    <property type="component" value="Unassembled WGS sequence"/>
</dbReference>
<sequence>MAQKPLPVFLNTLGYGQLLLQLNIYTRSGEPPIAVAGLIDSGAGSRAYVHESFVEQHALTQYRLPFDLDVRNVDGSPNVAGPNYYLQDTEADDGVNHTDVELFPVTLAVEDADPTLNALADPDFPKPEAGAAGSLLLPMPRLHPTGARRIPSSRITIGSMAPSCRAKLA</sequence>
<keyword evidence="2" id="KW-1185">Reference proteome</keyword>
<protein>
    <submittedName>
        <fullName evidence="1">Uncharacterized protein</fullName>
    </submittedName>
</protein>
<proteinExistence type="predicted"/>
<dbReference type="EMBL" id="JACGCI010000044">
    <property type="protein sequence ID" value="KAF6752418.1"/>
    <property type="molecule type" value="Genomic_DNA"/>
</dbReference>
<dbReference type="AlphaFoldDB" id="A0A8H6M1V5"/>
<accession>A0A8H6M1V5</accession>
<comment type="caution">
    <text evidence="1">The sequence shown here is derived from an EMBL/GenBank/DDBJ whole genome shotgun (WGS) entry which is preliminary data.</text>
</comment>
<gene>
    <name evidence="1" type="ORF">DFP72DRAFT_1070365</name>
</gene>
<evidence type="ECO:0000313" key="2">
    <source>
        <dbReference type="Proteomes" id="UP000521943"/>
    </source>
</evidence>
<name>A0A8H6M1V5_9AGAR</name>